<keyword evidence="1" id="KW-0812">Transmembrane</keyword>
<reference evidence="2 3" key="1">
    <citation type="submission" date="2023-01" db="EMBL/GenBank/DDBJ databases">
        <authorList>
            <person name="Lee S.H."/>
            <person name="Jung H.S."/>
            <person name="Yun J.U."/>
        </authorList>
    </citation>
    <scope>NUCLEOTIDE SEQUENCE [LARGE SCALE GENOMIC DNA]</scope>
    <source>
        <strain evidence="2 3">CBA3646</strain>
    </source>
</reference>
<dbReference type="Proteomes" id="UP001210339">
    <property type="component" value="Chromosome"/>
</dbReference>
<evidence type="ECO:0000256" key="1">
    <source>
        <dbReference type="SAM" id="Phobius"/>
    </source>
</evidence>
<feature type="transmembrane region" description="Helical" evidence="1">
    <location>
        <begin position="54"/>
        <end position="78"/>
    </location>
</feature>
<gene>
    <name evidence="2" type="ORF">O6R05_00335</name>
</gene>
<feature type="transmembrane region" description="Helical" evidence="1">
    <location>
        <begin position="208"/>
        <end position="227"/>
    </location>
</feature>
<keyword evidence="1" id="KW-0472">Membrane</keyword>
<feature type="transmembrane region" description="Helical" evidence="1">
    <location>
        <begin position="99"/>
        <end position="124"/>
    </location>
</feature>
<feature type="transmembrane region" description="Helical" evidence="1">
    <location>
        <begin position="144"/>
        <end position="164"/>
    </location>
</feature>
<dbReference type="EMBL" id="CP115667">
    <property type="protein sequence ID" value="WBW50048.1"/>
    <property type="molecule type" value="Genomic_DNA"/>
</dbReference>
<dbReference type="RefSeq" id="WP_271191579.1">
    <property type="nucleotide sequence ID" value="NZ_CP115667.1"/>
</dbReference>
<keyword evidence="1" id="KW-1133">Transmembrane helix</keyword>
<proteinExistence type="predicted"/>
<feature type="transmembrane region" description="Helical" evidence="1">
    <location>
        <begin position="21"/>
        <end position="42"/>
    </location>
</feature>
<keyword evidence="3" id="KW-1185">Reference proteome</keyword>
<feature type="transmembrane region" description="Helical" evidence="1">
    <location>
        <begin position="171"/>
        <end position="188"/>
    </location>
</feature>
<accession>A0ABY7QV37</accession>
<evidence type="ECO:0000313" key="3">
    <source>
        <dbReference type="Proteomes" id="UP001210339"/>
    </source>
</evidence>
<sequence>MLNHNTILHQLRTIGRTFINYCLGISVVLAIIIAFLATANTYAPSLGDVTPNEIAIVLLCIAIGVCGLASVFTAFSAASNSIHLYYLNGIHMGRSRKSLLLENFLVYTVAVFLMSLLVYLLMLLTRYMPNDIVFYDFMLAHEPFVGLLAIGLSGSALAMFISFLEYRFNMIISLVIFFALQFFAPYLLAMIGLPDMNYADFSFLSTDIAYALPLYLIVYALAVALLVRKDV</sequence>
<evidence type="ECO:0008006" key="4">
    <source>
        <dbReference type="Google" id="ProtNLM"/>
    </source>
</evidence>
<protein>
    <recommendedName>
        <fullName evidence="4">ABC-2 family transporter protein</fullName>
    </recommendedName>
</protein>
<name>A0ABY7QV37_9FIRM</name>
<evidence type="ECO:0000313" key="2">
    <source>
        <dbReference type="EMBL" id="WBW50048.1"/>
    </source>
</evidence>
<organism evidence="2 3">
    <name type="scientific">Peptoniphilus equinus</name>
    <dbReference type="NCBI Taxonomy" id="3016343"/>
    <lineage>
        <taxon>Bacteria</taxon>
        <taxon>Bacillati</taxon>
        <taxon>Bacillota</taxon>
        <taxon>Tissierellia</taxon>
        <taxon>Tissierellales</taxon>
        <taxon>Peptoniphilaceae</taxon>
        <taxon>Peptoniphilus</taxon>
    </lineage>
</organism>